<dbReference type="Proteomes" id="UP000001075">
    <property type="component" value="Unassembled WGS sequence"/>
</dbReference>
<protein>
    <submittedName>
        <fullName evidence="1">Uncharacterized protein</fullName>
    </submittedName>
</protein>
<evidence type="ECO:0000313" key="2">
    <source>
        <dbReference type="Proteomes" id="UP000001075"/>
    </source>
</evidence>
<dbReference type="InParanoid" id="G3IIT7"/>
<sequence>MLQRTIADTCDCQSMRPAKAEASCEHGSVLTGAWAMWWTLGWYENWTWPGIGFCPALRSSGDVGIPPG</sequence>
<name>G3IIT7_CRIGR</name>
<evidence type="ECO:0000313" key="1">
    <source>
        <dbReference type="EMBL" id="EGW13103.1"/>
    </source>
</evidence>
<organism evidence="1 2">
    <name type="scientific">Cricetulus griseus</name>
    <name type="common">Chinese hamster</name>
    <name type="synonym">Cricetulus barabensis griseus</name>
    <dbReference type="NCBI Taxonomy" id="10029"/>
    <lineage>
        <taxon>Eukaryota</taxon>
        <taxon>Metazoa</taxon>
        <taxon>Chordata</taxon>
        <taxon>Craniata</taxon>
        <taxon>Vertebrata</taxon>
        <taxon>Euteleostomi</taxon>
        <taxon>Mammalia</taxon>
        <taxon>Eutheria</taxon>
        <taxon>Euarchontoglires</taxon>
        <taxon>Glires</taxon>
        <taxon>Rodentia</taxon>
        <taxon>Myomorpha</taxon>
        <taxon>Muroidea</taxon>
        <taxon>Cricetidae</taxon>
        <taxon>Cricetinae</taxon>
        <taxon>Cricetulus</taxon>
    </lineage>
</organism>
<dbReference type="AlphaFoldDB" id="G3IIT7"/>
<gene>
    <name evidence="1" type="ORF">I79_023762</name>
</gene>
<reference evidence="2" key="1">
    <citation type="journal article" date="2011" name="Nat. Biotechnol.">
        <title>The genomic sequence of the Chinese hamster ovary (CHO)-K1 cell line.</title>
        <authorList>
            <person name="Xu X."/>
            <person name="Nagarajan H."/>
            <person name="Lewis N.E."/>
            <person name="Pan S."/>
            <person name="Cai Z."/>
            <person name="Liu X."/>
            <person name="Chen W."/>
            <person name="Xie M."/>
            <person name="Wang W."/>
            <person name="Hammond S."/>
            <person name="Andersen M.R."/>
            <person name="Neff N."/>
            <person name="Passarelli B."/>
            <person name="Koh W."/>
            <person name="Fan H.C."/>
            <person name="Wang J."/>
            <person name="Gui Y."/>
            <person name="Lee K.H."/>
            <person name="Betenbaugh M.J."/>
            <person name="Quake S.R."/>
            <person name="Famili I."/>
            <person name="Palsson B.O."/>
            <person name="Wang J."/>
        </authorList>
    </citation>
    <scope>NUCLEOTIDE SEQUENCE [LARGE SCALE GENOMIC DNA]</scope>
    <source>
        <strain evidence="2">CHO K1 cell line</strain>
    </source>
</reference>
<proteinExistence type="predicted"/>
<dbReference type="EMBL" id="JH003109">
    <property type="protein sequence ID" value="EGW13103.1"/>
    <property type="molecule type" value="Genomic_DNA"/>
</dbReference>
<accession>G3IIT7</accession>